<name>A0A078MMR0_9MICC</name>
<feature type="compositionally biased region" description="Gly residues" evidence="4">
    <location>
        <begin position="168"/>
        <end position="178"/>
    </location>
</feature>
<gene>
    <name evidence="6" type="primary">uidA</name>
    <name evidence="6" type="ORF">BN1051_00896</name>
</gene>
<comment type="similarity">
    <text evidence="1">Belongs to the glycosyl hydrolase 2 family.</text>
</comment>
<feature type="domain" description="Glycoside hydrolase family 2 immunoglobulin-like beta-sandwich" evidence="5">
    <location>
        <begin position="265"/>
        <end position="315"/>
    </location>
</feature>
<dbReference type="AlphaFoldDB" id="A0A078MMR0"/>
<dbReference type="InterPro" id="IPR017853">
    <property type="entry name" value="GH"/>
</dbReference>
<protein>
    <submittedName>
        <fullName evidence="6">Beta-glucuronidase</fullName>
    </submittedName>
</protein>
<evidence type="ECO:0000256" key="3">
    <source>
        <dbReference type="ARBA" id="ARBA00023295"/>
    </source>
</evidence>
<evidence type="ECO:0000256" key="2">
    <source>
        <dbReference type="ARBA" id="ARBA00022801"/>
    </source>
</evidence>
<dbReference type="EMBL" id="LN483070">
    <property type="protein sequence ID" value="CEA07580.1"/>
    <property type="molecule type" value="Genomic_DNA"/>
</dbReference>
<dbReference type="Pfam" id="PF00703">
    <property type="entry name" value="Glyco_hydro_2"/>
    <property type="match status" value="1"/>
</dbReference>
<dbReference type="SUPFAM" id="SSF49785">
    <property type="entry name" value="Galactose-binding domain-like"/>
    <property type="match status" value="1"/>
</dbReference>
<evidence type="ECO:0000259" key="5">
    <source>
        <dbReference type="Pfam" id="PF00703"/>
    </source>
</evidence>
<feature type="region of interest" description="Disordered" evidence="4">
    <location>
        <begin position="1"/>
        <end position="25"/>
    </location>
</feature>
<dbReference type="PATRIC" id="fig|1461584.3.peg.890"/>
<dbReference type="Gene3D" id="2.60.40.10">
    <property type="entry name" value="Immunoglobulins"/>
    <property type="match status" value="1"/>
</dbReference>
<evidence type="ECO:0000313" key="6">
    <source>
        <dbReference type="EMBL" id="CEA07580.1"/>
    </source>
</evidence>
<proteinExistence type="inferred from homology"/>
<keyword evidence="2" id="KW-0378">Hydrolase</keyword>
<accession>A0A078MMR0</accession>
<dbReference type="InterPro" id="IPR013783">
    <property type="entry name" value="Ig-like_fold"/>
</dbReference>
<dbReference type="SUPFAM" id="SSF49303">
    <property type="entry name" value="beta-Galactosidase/glucuronidase domain"/>
    <property type="match status" value="1"/>
</dbReference>
<dbReference type="InterPro" id="IPR006102">
    <property type="entry name" value="Ig-like_GH2"/>
</dbReference>
<dbReference type="InterPro" id="IPR008979">
    <property type="entry name" value="Galactose-bd-like_sf"/>
</dbReference>
<dbReference type="Gene3D" id="2.60.120.260">
    <property type="entry name" value="Galactose-binding domain-like"/>
    <property type="match status" value="1"/>
</dbReference>
<dbReference type="InterPro" id="IPR051913">
    <property type="entry name" value="GH2_Domain-Containing"/>
</dbReference>
<reference evidence="6" key="1">
    <citation type="submission" date="2014-07" db="EMBL/GenBank/DDBJ databases">
        <authorList>
            <person name="Urmite Genomes Urmite Genomes"/>
        </authorList>
    </citation>
    <scope>NUCLEOTIDE SEQUENCE</scope>
    <source>
        <strain evidence="6">11W110_air</strain>
    </source>
</reference>
<evidence type="ECO:0000256" key="1">
    <source>
        <dbReference type="ARBA" id="ARBA00007401"/>
    </source>
</evidence>
<dbReference type="GO" id="GO:0004553">
    <property type="term" value="F:hydrolase activity, hydrolyzing O-glycosyl compounds"/>
    <property type="evidence" value="ECO:0007669"/>
    <property type="project" value="InterPro"/>
</dbReference>
<dbReference type="SUPFAM" id="SSF51445">
    <property type="entry name" value="(Trans)glycosidases"/>
    <property type="match status" value="1"/>
</dbReference>
<evidence type="ECO:0000256" key="4">
    <source>
        <dbReference type="SAM" id="MobiDB-lite"/>
    </source>
</evidence>
<dbReference type="PANTHER" id="PTHR42732">
    <property type="entry name" value="BETA-GALACTOSIDASE"/>
    <property type="match status" value="1"/>
</dbReference>
<feature type="region of interest" description="Disordered" evidence="4">
    <location>
        <begin position="149"/>
        <end position="178"/>
    </location>
</feature>
<dbReference type="InterPro" id="IPR036156">
    <property type="entry name" value="Beta-gal/glucu_dom_sf"/>
</dbReference>
<sequence>MDHAQPKPAHPPLSTPWGEALDPDAVLPEHPRPQLVREGWLNLNGPWQYAVTAADADQPHAWDGQILVPFSPEAPLSGVGRQLQPDEALWYRRRVCLPEGFRRERVLLHFGAVDQSCTVWVNGVLAGGHDGGYLPFTLDVTAALDAARGPARDSVPDRGAAGDTEGVPAGGGPAGGGHEMVVRVRDISDTGSASRGKQKLERGGIWYTAQSGIWQTVWLETVPRTWIRELVLTPAPTLDAVTVTVHADGGLPPEGDAAVVVRADGTEVARGAARPGAPLRLQLPQPRLWSPEDPFLYDVEVSLGEDTVHSYFGLRTFGTGKDGAGRRRLLLNGQPYLHIGLLDQGYWPDGLYTAPSDEALASDIRTARELGFTMLRKHIKIEPMRWYHHCDRLGMLVWQDMVNGGVVDGRAPERLPLPGRGSRSDRRYRKFGREDAAGREAYRAELQATVRLLRSVPSVAVWVPFNEGWGQFDAADAAAQLRRLDPTRCVDHASGWHDQGAGDMKSLHVYDRPFRVRRRWRWGRRAVVLSEYGGVSLPVPGHVFNAETFGYGKILRTSDELTEAFVRLHEEQIVPAVRQGLAATVYTQLTDVEDEVNGLLTYDRKVLKLDADAVRAVTAVLRRAAAES</sequence>
<dbReference type="GO" id="GO:0005975">
    <property type="term" value="P:carbohydrate metabolic process"/>
    <property type="evidence" value="ECO:0007669"/>
    <property type="project" value="InterPro"/>
</dbReference>
<keyword evidence="3" id="KW-0326">Glycosidase</keyword>
<dbReference type="Gene3D" id="3.20.20.80">
    <property type="entry name" value="Glycosidases"/>
    <property type="match status" value="1"/>
</dbReference>
<organism evidence="6">
    <name type="scientific">Arthrobacter saudimassiliensis</name>
    <dbReference type="NCBI Taxonomy" id="1461584"/>
    <lineage>
        <taxon>Bacteria</taxon>
        <taxon>Bacillati</taxon>
        <taxon>Actinomycetota</taxon>
        <taxon>Actinomycetes</taxon>
        <taxon>Micrococcales</taxon>
        <taxon>Micrococcaceae</taxon>
        <taxon>Arthrobacter</taxon>
    </lineage>
</organism>
<dbReference type="PANTHER" id="PTHR42732:SF2">
    <property type="entry name" value="BETA-MANNOSIDASE"/>
    <property type="match status" value="1"/>
</dbReference>